<evidence type="ECO:0000259" key="13">
    <source>
        <dbReference type="Pfam" id="PF12483"/>
    </source>
</evidence>
<dbReference type="AlphaFoldDB" id="A0A5D5AJH4"/>
<organism evidence="14 15">
    <name type="scientific">Natrialba swarupiae</name>
    <dbReference type="NCBI Taxonomy" id="2448032"/>
    <lineage>
        <taxon>Archaea</taxon>
        <taxon>Methanobacteriati</taxon>
        <taxon>Methanobacteriota</taxon>
        <taxon>Stenosarchaea group</taxon>
        <taxon>Halobacteria</taxon>
        <taxon>Halobacteriales</taxon>
        <taxon>Natrialbaceae</taxon>
        <taxon>Natrialba</taxon>
    </lineage>
</organism>
<evidence type="ECO:0000256" key="12">
    <source>
        <dbReference type="SAM" id="Phobius"/>
    </source>
</evidence>
<feature type="transmembrane region" description="Helical" evidence="12">
    <location>
        <begin position="81"/>
        <end position="101"/>
    </location>
</feature>
<protein>
    <recommendedName>
        <fullName evidence="3">RING-type E3 ubiquitin transferase</fullName>
        <ecNumber evidence="3">2.3.2.27</ecNumber>
    </recommendedName>
</protein>
<proteinExistence type="predicted"/>
<dbReference type="GO" id="GO:0008270">
    <property type="term" value="F:zinc ion binding"/>
    <property type="evidence" value="ECO:0007669"/>
    <property type="project" value="UniProtKB-KW"/>
</dbReference>
<evidence type="ECO:0000256" key="5">
    <source>
        <dbReference type="ARBA" id="ARBA00022692"/>
    </source>
</evidence>
<feature type="transmembrane region" description="Helical" evidence="12">
    <location>
        <begin position="49"/>
        <end position="69"/>
    </location>
</feature>
<evidence type="ECO:0000256" key="2">
    <source>
        <dbReference type="ARBA" id="ARBA00004141"/>
    </source>
</evidence>
<sequence length="325" mass="34575">MMSSVVPPTGTLVIYAFAAAFLLVFVGIPFLACLYYVRIGNELRIVSRRTRVGAWAGFAACILVMAVFAPLRVLGPFPDSVWFWLAAASFVGGVGLLTIAASNADWYRALGIESDRAGFIHDGPVRVTGDVRPVDDALVGPFSDEPCLAYAASVQERRWIPNSRSSSSTMVPVAVDSDATQFYVDDGSGELLVDPEAADVLPADPADVFARDVTIEVEGDERPPAHVVERVDELGIGSTSRDRSYREAHIQPGDEVTVVGHCESVGHGYASNRVVADAGESPAFVVATGSLEDVRSSVDMLVRWNAMAGSGLTAVGLLAMVWLGL</sequence>
<keyword evidence="4" id="KW-0808">Transferase</keyword>
<keyword evidence="9" id="KW-0862">Zinc</keyword>
<dbReference type="EMBL" id="VTAW01000011">
    <property type="protein sequence ID" value="TYT62028.1"/>
    <property type="molecule type" value="Genomic_DNA"/>
</dbReference>
<comment type="caution">
    <text evidence="14">The sequence shown here is derived from an EMBL/GenBank/DDBJ whole genome shotgun (WGS) entry which is preliminary data.</text>
</comment>
<gene>
    <name evidence="14" type="ORF">FYC77_10010</name>
</gene>
<evidence type="ECO:0000256" key="7">
    <source>
        <dbReference type="ARBA" id="ARBA00022771"/>
    </source>
</evidence>
<dbReference type="Pfam" id="PF12483">
    <property type="entry name" value="GIDE"/>
    <property type="match status" value="1"/>
</dbReference>
<dbReference type="GO" id="GO:0016020">
    <property type="term" value="C:membrane"/>
    <property type="evidence" value="ECO:0007669"/>
    <property type="project" value="UniProtKB-SubCell"/>
</dbReference>
<comment type="subcellular location">
    <subcellularLocation>
        <location evidence="2">Membrane</location>
        <topology evidence="2">Multi-pass membrane protein</topology>
    </subcellularLocation>
</comment>
<keyword evidence="6" id="KW-0479">Metal-binding</keyword>
<dbReference type="InterPro" id="IPR022170">
    <property type="entry name" value="MUL1-like"/>
</dbReference>
<feature type="transmembrane region" description="Helical" evidence="12">
    <location>
        <begin position="12"/>
        <end position="37"/>
    </location>
</feature>
<dbReference type="EC" id="2.3.2.27" evidence="3"/>
<keyword evidence="5 12" id="KW-0812">Transmembrane</keyword>
<keyword evidence="10 12" id="KW-1133">Transmembrane helix</keyword>
<evidence type="ECO:0000256" key="1">
    <source>
        <dbReference type="ARBA" id="ARBA00000900"/>
    </source>
</evidence>
<keyword evidence="11 12" id="KW-0472">Membrane</keyword>
<comment type="catalytic activity">
    <reaction evidence="1">
        <text>S-ubiquitinyl-[E2 ubiquitin-conjugating enzyme]-L-cysteine + [acceptor protein]-L-lysine = [E2 ubiquitin-conjugating enzyme]-L-cysteine + N(6)-ubiquitinyl-[acceptor protein]-L-lysine.</text>
        <dbReference type="EC" id="2.3.2.27"/>
    </reaction>
</comment>
<evidence type="ECO:0000313" key="15">
    <source>
        <dbReference type="Proteomes" id="UP000324104"/>
    </source>
</evidence>
<evidence type="ECO:0000313" key="14">
    <source>
        <dbReference type="EMBL" id="TYT62028.1"/>
    </source>
</evidence>
<dbReference type="GO" id="GO:0061630">
    <property type="term" value="F:ubiquitin protein ligase activity"/>
    <property type="evidence" value="ECO:0007669"/>
    <property type="project" value="UniProtKB-EC"/>
</dbReference>
<keyword evidence="7" id="KW-0863">Zinc-finger</keyword>
<evidence type="ECO:0000256" key="10">
    <source>
        <dbReference type="ARBA" id="ARBA00022989"/>
    </source>
</evidence>
<feature type="domain" description="E3 Ubiquitin ligase MUL1-like" evidence="13">
    <location>
        <begin position="174"/>
        <end position="318"/>
    </location>
</feature>
<dbReference type="GO" id="GO:0016567">
    <property type="term" value="P:protein ubiquitination"/>
    <property type="evidence" value="ECO:0007669"/>
    <property type="project" value="InterPro"/>
</dbReference>
<reference evidence="14 15" key="1">
    <citation type="submission" date="2019-08" db="EMBL/GenBank/DDBJ databases">
        <title>Archaea genome.</title>
        <authorList>
            <person name="Kajale S."/>
            <person name="Shouche Y."/>
            <person name="Deshpande N."/>
            <person name="Sharma A."/>
        </authorList>
    </citation>
    <scope>NUCLEOTIDE SEQUENCE [LARGE SCALE GENOMIC DNA]</scope>
    <source>
        <strain evidence="14 15">ESP3B_9</strain>
    </source>
</reference>
<dbReference type="RefSeq" id="WP_149081365.1">
    <property type="nucleotide sequence ID" value="NZ_VTAW01000011.1"/>
</dbReference>
<dbReference type="Proteomes" id="UP000324104">
    <property type="component" value="Unassembled WGS sequence"/>
</dbReference>
<keyword evidence="15" id="KW-1185">Reference proteome</keyword>
<evidence type="ECO:0000256" key="8">
    <source>
        <dbReference type="ARBA" id="ARBA00022786"/>
    </source>
</evidence>
<evidence type="ECO:0000256" key="11">
    <source>
        <dbReference type="ARBA" id="ARBA00023136"/>
    </source>
</evidence>
<name>A0A5D5AJH4_9EURY</name>
<keyword evidence="8" id="KW-0833">Ubl conjugation pathway</keyword>
<evidence type="ECO:0000256" key="4">
    <source>
        <dbReference type="ARBA" id="ARBA00022679"/>
    </source>
</evidence>
<feature type="transmembrane region" description="Helical" evidence="12">
    <location>
        <begin position="304"/>
        <end position="323"/>
    </location>
</feature>
<accession>A0A5D5AJH4</accession>
<evidence type="ECO:0000256" key="6">
    <source>
        <dbReference type="ARBA" id="ARBA00022723"/>
    </source>
</evidence>
<evidence type="ECO:0000256" key="9">
    <source>
        <dbReference type="ARBA" id="ARBA00022833"/>
    </source>
</evidence>
<evidence type="ECO:0000256" key="3">
    <source>
        <dbReference type="ARBA" id="ARBA00012483"/>
    </source>
</evidence>